<proteinExistence type="predicted"/>
<sequence>MDENESSIVEILYKNTGLTLDDWLSMINILNLDNQEKIIKYLTENEGLTYRTARFIALRAMLIQKRSGNDFE</sequence>
<dbReference type="EMBL" id="JBHUIV010000020">
    <property type="protein sequence ID" value="MFD2203082.1"/>
    <property type="molecule type" value="Genomic_DNA"/>
</dbReference>
<evidence type="ECO:0000313" key="2">
    <source>
        <dbReference type="Proteomes" id="UP001597414"/>
    </source>
</evidence>
<comment type="caution">
    <text evidence="1">The sequence shown here is derived from an EMBL/GenBank/DDBJ whole genome shotgun (WGS) entry which is preliminary data.</text>
</comment>
<evidence type="ECO:0000313" key="1">
    <source>
        <dbReference type="EMBL" id="MFD2203082.1"/>
    </source>
</evidence>
<name>A0ABW5BAM5_9BACT</name>
<keyword evidence="2" id="KW-1185">Reference proteome</keyword>
<reference evidence="2" key="1">
    <citation type="journal article" date="2019" name="Int. J. Syst. Evol. Microbiol.">
        <title>The Global Catalogue of Microorganisms (GCM) 10K type strain sequencing project: providing services to taxonomists for standard genome sequencing and annotation.</title>
        <authorList>
            <consortium name="The Broad Institute Genomics Platform"/>
            <consortium name="The Broad Institute Genome Sequencing Center for Infectious Disease"/>
            <person name="Wu L."/>
            <person name="Ma J."/>
        </authorList>
    </citation>
    <scope>NUCLEOTIDE SEQUENCE [LARGE SCALE GENOMIC DNA]</scope>
    <source>
        <strain evidence="2">KCTC 19812</strain>
    </source>
</reference>
<protein>
    <submittedName>
        <fullName evidence="1">Uncharacterized protein</fullName>
    </submittedName>
</protein>
<dbReference type="Proteomes" id="UP001597414">
    <property type="component" value="Unassembled WGS sequence"/>
</dbReference>
<dbReference type="RefSeq" id="WP_380804937.1">
    <property type="nucleotide sequence ID" value="NZ_JBHUIV010000020.1"/>
</dbReference>
<gene>
    <name evidence="1" type="ORF">ACFSKV_16010</name>
</gene>
<organism evidence="1 2">
    <name type="scientific">Shivajiella indica</name>
    <dbReference type="NCBI Taxonomy" id="872115"/>
    <lineage>
        <taxon>Bacteria</taxon>
        <taxon>Pseudomonadati</taxon>
        <taxon>Bacteroidota</taxon>
        <taxon>Cytophagia</taxon>
        <taxon>Cytophagales</taxon>
        <taxon>Cyclobacteriaceae</taxon>
        <taxon>Shivajiella</taxon>
    </lineage>
</organism>
<accession>A0ABW5BAM5</accession>